<proteinExistence type="predicted"/>
<evidence type="ECO:0000313" key="3">
    <source>
        <dbReference type="Proteomes" id="UP000199533"/>
    </source>
</evidence>
<dbReference type="EMBL" id="FOSP01000012">
    <property type="protein sequence ID" value="SFK68892.1"/>
    <property type="molecule type" value="Genomic_DNA"/>
</dbReference>
<sequence length="92" mass="10051">MKYTQTLIVFCMLSLLIAGNTVVIANDYIGNDVQRIGMATSHNKMSTSRSELKRLNVTSEAQASCASQDMDELDSSHQLGSGSKKHNQQQAC</sequence>
<dbReference type="RefSeq" id="WP_090699398.1">
    <property type="nucleotide sequence ID" value="NZ_FOSP01000012.1"/>
</dbReference>
<name>A0A1I4BJ53_9PROT</name>
<evidence type="ECO:0000256" key="1">
    <source>
        <dbReference type="SAM" id="MobiDB-lite"/>
    </source>
</evidence>
<reference evidence="3" key="1">
    <citation type="submission" date="2016-10" db="EMBL/GenBank/DDBJ databases">
        <authorList>
            <person name="Varghese N."/>
            <person name="Submissions S."/>
        </authorList>
    </citation>
    <scope>NUCLEOTIDE SEQUENCE [LARGE SCALE GENOMIC DNA]</scope>
    <source>
        <strain evidence="3">Nm69</strain>
    </source>
</reference>
<gene>
    <name evidence="2" type="ORF">SAMN05216302_101262</name>
</gene>
<keyword evidence="3" id="KW-1185">Reference proteome</keyword>
<dbReference type="AlphaFoldDB" id="A0A1I4BJ53"/>
<organism evidence="2 3">
    <name type="scientific">Nitrosomonas aestuarii</name>
    <dbReference type="NCBI Taxonomy" id="52441"/>
    <lineage>
        <taxon>Bacteria</taxon>
        <taxon>Pseudomonadati</taxon>
        <taxon>Pseudomonadota</taxon>
        <taxon>Betaproteobacteria</taxon>
        <taxon>Nitrosomonadales</taxon>
        <taxon>Nitrosomonadaceae</taxon>
        <taxon>Nitrosomonas</taxon>
    </lineage>
</organism>
<evidence type="ECO:0000313" key="2">
    <source>
        <dbReference type="EMBL" id="SFK68892.1"/>
    </source>
</evidence>
<feature type="region of interest" description="Disordered" evidence="1">
    <location>
        <begin position="59"/>
        <end position="92"/>
    </location>
</feature>
<dbReference type="Proteomes" id="UP000199533">
    <property type="component" value="Unassembled WGS sequence"/>
</dbReference>
<feature type="compositionally biased region" description="Basic residues" evidence="1">
    <location>
        <begin position="83"/>
        <end position="92"/>
    </location>
</feature>
<accession>A0A1I4BJ53</accession>
<protein>
    <submittedName>
        <fullName evidence="2">Uncharacterized protein</fullName>
    </submittedName>
</protein>